<dbReference type="SUPFAM" id="SSF55469">
    <property type="entry name" value="FMN-dependent nitroreductase-like"/>
    <property type="match status" value="1"/>
</dbReference>
<evidence type="ECO:0000313" key="15">
    <source>
        <dbReference type="Proteomes" id="UP000221961"/>
    </source>
</evidence>
<dbReference type="NCBIfam" id="TIGR03553">
    <property type="entry name" value="F420_FbiB_CTERM"/>
    <property type="match status" value="1"/>
</dbReference>
<dbReference type="GO" id="GO:0052890">
    <property type="term" value="F:oxidoreductase activity, acting on the CH-CH group of donors, with a flavin as acceptor"/>
    <property type="evidence" value="ECO:0007669"/>
    <property type="project" value="UniProtKB-UniRule"/>
</dbReference>
<feature type="binding site" evidence="10">
    <location>
        <position position="224"/>
    </location>
    <ligand>
        <name>a divalent metal cation</name>
        <dbReference type="ChEBI" id="CHEBI:60240"/>
        <label>2</label>
    </ligand>
</feature>
<feature type="compositionally biased region" description="Basic and acidic residues" evidence="11">
    <location>
        <begin position="1"/>
        <end position="12"/>
    </location>
</feature>
<feature type="domain" description="Nitroreductase" evidence="12">
    <location>
        <begin position="332"/>
        <end position="501"/>
    </location>
</feature>
<dbReference type="KEGG" id="ntp:CRH09_32615"/>
<dbReference type="InterPro" id="IPR000415">
    <property type="entry name" value="Nitroreductase-like"/>
</dbReference>
<feature type="binding site" evidence="10">
    <location>
        <begin position="93"/>
        <end position="96"/>
    </location>
    <ligand>
        <name>GTP</name>
        <dbReference type="ChEBI" id="CHEBI:37565"/>
    </ligand>
</feature>
<organism evidence="14 15">
    <name type="scientific">Nocardia terpenica</name>
    <dbReference type="NCBI Taxonomy" id="455432"/>
    <lineage>
        <taxon>Bacteria</taxon>
        <taxon>Bacillati</taxon>
        <taxon>Actinomycetota</taxon>
        <taxon>Actinomycetes</taxon>
        <taxon>Mycobacteriales</taxon>
        <taxon>Nocardiaceae</taxon>
        <taxon>Nocardia</taxon>
    </lineage>
</organism>
<dbReference type="InterPro" id="IPR023661">
    <property type="entry name" value="FbiB"/>
</dbReference>
<comment type="cofactor">
    <cofactor evidence="10">
        <name>K(+)</name>
        <dbReference type="ChEBI" id="CHEBI:29103"/>
    </cofactor>
    <text evidence="10">Monovalent cation. The ion could be potassium.</text>
</comment>
<feature type="compositionally biased region" description="Basic residues" evidence="11">
    <location>
        <begin position="17"/>
        <end position="42"/>
    </location>
</feature>
<keyword evidence="1 10" id="KW-0436">Ligase</keyword>
<evidence type="ECO:0000256" key="2">
    <source>
        <dbReference type="ARBA" id="ARBA00022723"/>
    </source>
</evidence>
<dbReference type="NCBIfam" id="NF009810">
    <property type="entry name" value="PRK13294.1"/>
    <property type="match status" value="1"/>
</dbReference>
<reference evidence="14 15" key="1">
    <citation type="submission" date="2017-10" db="EMBL/GenBank/DDBJ databases">
        <title>Comparative genomics between pathogenic Norcardia.</title>
        <authorList>
            <person name="Zeng L."/>
        </authorList>
    </citation>
    <scope>NUCLEOTIDE SEQUENCE [LARGE SCALE GENOMIC DNA]</scope>
    <source>
        <strain evidence="14 15">NC_YFY_NT001</strain>
    </source>
</reference>
<feature type="binding site" evidence="10">
    <location>
        <position position="361"/>
    </location>
    <ligand>
        <name>FMN</name>
        <dbReference type="ChEBI" id="CHEBI:58210"/>
    </ligand>
</feature>
<feature type="binding site" evidence="10">
    <location>
        <position position="123"/>
    </location>
    <ligand>
        <name>GTP</name>
        <dbReference type="ChEBI" id="CHEBI:37565"/>
    </ligand>
</feature>
<dbReference type="PANTHER" id="PTHR47917">
    <property type="match status" value="1"/>
</dbReference>
<comment type="similarity">
    <text evidence="10">In the N-terminal section; belongs to the CofE family.</text>
</comment>
<feature type="binding site" evidence="10">
    <location>
        <position position="393"/>
    </location>
    <ligand>
        <name>coenzyme F420-(gamma-Glu)n</name>
        <dbReference type="ChEBI" id="CHEBI:133980"/>
    </ligand>
</feature>
<dbReference type="GO" id="GO:0046872">
    <property type="term" value="F:metal ion binding"/>
    <property type="evidence" value="ECO:0007669"/>
    <property type="project" value="UniProtKB-KW"/>
</dbReference>
<dbReference type="InterPro" id="IPR019943">
    <property type="entry name" value="F420_FbiB_C"/>
</dbReference>
<dbReference type="InterPro" id="IPR002847">
    <property type="entry name" value="F420-0_gamma-glut_ligase-dom"/>
</dbReference>
<keyword evidence="4 10" id="KW-0460">Magnesium</keyword>
<keyword evidence="9 10" id="KW-0511">Multifunctional enzyme</keyword>
<dbReference type="EC" id="6.3.2.31" evidence="10"/>
<feature type="domain" description="Coenzyme F420:L-glutamate ligase-like" evidence="13">
    <location>
        <begin position="93"/>
        <end position="292"/>
    </location>
</feature>
<dbReference type="NCBIfam" id="TIGR01916">
    <property type="entry name" value="F420_cofE"/>
    <property type="match status" value="1"/>
</dbReference>
<comment type="pathway">
    <text evidence="10">Cofactor biosynthesis; coenzyme F420 biosynthesis.</text>
</comment>
<feature type="binding site" evidence="10">
    <location>
        <position position="509"/>
    </location>
    <ligand>
        <name>FMN</name>
        <dbReference type="ChEBI" id="CHEBI:58210"/>
    </ligand>
</feature>
<dbReference type="GO" id="GO:0052645">
    <property type="term" value="P:F420-0 metabolic process"/>
    <property type="evidence" value="ECO:0007669"/>
    <property type="project" value="UniProtKB-UniRule"/>
</dbReference>
<dbReference type="Proteomes" id="UP000221961">
    <property type="component" value="Chromosome"/>
</dbReference>
<evidence type="ECO:0000256" key="6">
    <source>
        <dbReference type="ARBA" id="ARBA00023002"/>
    </source>
</evidence>
<evidence type="ECO:0000256" key="4">
    <source>
        <dbReference type="ARBA" id="ARBA00022842"/>
    </source>
</evidence>
<protein>
    <recommendedName>
        <fullName evidence="10">Bifunctional F420 biosynthesis protein FbiB</fullName>
    </recommendedName>
    <domain>
        <recommendedName>
            <fullName evidence="10">Coenzyme F420:L-glutamate ligase</fullName>
            <ecNumber evidence="10">6.3.2.31</ecNumber>
            <ecNumber evidence="10">6.3.2.34</ecNumber>
        </recommendedName>
        <alternativeName>
            <fullName evidence="10">Coenzyme F420-0:L-glutamate ligase</fullName>
        </alternativeName>
        <alternativeName>
            <fullName evidence="10">Coenzyme F420-1:gamma-L-glutamate ligase</fullName>
        </alternativeName>
    </domain>
    <domain>
        <recommendedName>
            <fullName evidence="10">Dehydro-coenzyme F420-0 reductase</fullName>
            <ecNumber evidence="10">1.3.8.17</ecNumber>
        </recommendedName>
    </domain>
</protein>
<dbReference type="InterPro" id="IPR008225">
    <property type="entry name" value="F420-0_g-glutamyl_ligase"/>
</dbReference>
<evidence type="ECO:0000256" key="3">
    <source>
        <dbReference type="ARBA" id="ARBA00022741"/>
    </source>
</evidence>
<evidence type="ECO:0000259" key="12">
    <source>
        <dbReference type="Pfam" id="PF00881"/>
    </source>
</evidence>
<feature type="region of interest" description="Disordered" evidence="11">
    <location>
        <begin position="1"/>
        <end position="93"/>
    </location>
</feature>
<comment type="cofactor">
    <cofactor evidence="10">
        <name>Mg(2+)</name>
        <dbReference type="ChEBI" id="CHEBI:18420"/>
    </cofactor>
    <cofactor evidence="10">
        <name>Mn(2+)</name>
        <dbReference type="ChEBI" id="CHEBI:29035"/>
    </cofactor>
    <text evidence="10">Binds 2 divalent metal cations per subunit. The ions could be magnesium and/or manganese.</text>
</comment>
<keyword evidence="6 10" id="KW-0560">Oxidoreductase</keyword>
<keyword evidence="2 10" id="KW-0479">Metal-binding</keyword>
<comment type="catalytic activity">
    <reaction evidence="10">
        <text>oxidized coenzyme F420-1 + GTP + L-glutamate = oxidized coenzyme F420-2 + GDP + phosphate + H(+)</text>
        <dbReference type="Rhea" id="RHEA:30523"/>
        <dbReference type="ChEBI" id="CHEBI:15378"/>
        <dbReference type="ChEBI" id="CHEBI:29985"/>
        <dbReference type="ChEBI" id="CHEBI:37565"/>
        <dbReference type="ChEBI" id="CHEBI:43474"/>
        <dbReference type="ChEBI" id="CHEBI:57922"/>
        <dbReference type="ChEBI" id="CHEBI:58189"/>
        <dbReference type="ChEBI" id="CHEBI:59920"/>
        <dbReference type="EC" id="6.3.2.34"/>
    </reaction>
</comment>
<dbReference type="Gene3D" id="3.90.1660.10">
    <property type="entry name" value="CofE-like domain"/>
    <property type="match status" value="1"/>
</dbReference>
<dbReference type="SUPFAM" id="SSF144010">
    <property type="entry name" value="CofE-like"/>
    <property type="match status" value="1"/>
</dbReference>
<keyword evidence="7 10" id="KW-0342">GTP-binding</keyword>
<dbReference type="UniPathway" id="UPA00071"/>
<keyword evidence="5 10" id="KW-0630">Potassium</keyword>
<dbReference type="GO" id="GO:0052618">
    <property type="term" value="F:coenzyme F420-0:L-glutamate ligase activity"/>
    <property type="evidence" value="ECO:0007669"/>
    <property type="project" value="UniProtKB-UniRule"/>
</dbReference>
<dbReference type="GO" id="GO:0052619">
    <property type="term" value="F:coenzyme F420-1:gamma-L-glutamate ligase activity"/>
    <property type="evidence" value="ECO:0007669"/>
    <property type="project" value="UniProtKB-UniRule"/>
</dbReference>
<comment type="catalytic activity">
    <reaction evidence="10">
        <text>oxidized coenzyme F420-0 + FMN + H(+) = dehydro coenzyme F420-0 + FMNH2</text>
        <dbReference type="Rhea" id="RHEA:60360"/>
        <dbReference type="ChEBI" id="CHEBI:15378"/>
        <dbReference type="ChEBI" id="CHEBI:57618"/>
        <dbReference type="ChEBI" id="CHEBI:58210"/>
        <dbReference type="ChEBI" id="CHEBI:59907"/>
        <dbReference type="ChEBI" id="CHEBI:143705"/>
        <dbReference type="EC" id="1.3.8.17"/>
    </reaction>
</comment>
<evidence type="ECO:0000256" key="11">
    <source>
        <dbReference type="SAM" id="MobiDB-lite"/>
    </source>
</evidence>
<accession>A0A291RSL8</accession>
<feature type="binding site" evidence="10">
    <location>
        <position position="472"/>
    </location>
    <ligand>
        <name>FMN</name>
        <dbReference type="ChEBI" id="CHEBI:58210"/>
    </ligand>
</feature>
<dbReference type="EC" id="6.3.2.34" evidence="10"/>
<evidence type="ECO:0000256" key="7">
    <source>
        <dbReference type="ARBA" id="ARBA00023134"/>
    </source>
</evidence>
<feature type="binding site" evidence="10">
    <location>
        <position position="182"/>
    </location>
    <ligand>
        <name>a divalent metal cation</name>
        <dbReference type="ChEBI" id="CHEBI:60240"/>
        <label>1</label>
    </ligand>
</feature>
<feature type="binding site" evidence="10">
    <location>
        <position position="223"/>
    </location>
    <ligand>
        <name>a divalent metal cation</name>
        <dbReference type="ChEBI" id="CHEBI:60240"/>
        <label>1</label>
    </ligand>
</feature>
<dbReference type="PANTHER" id="PTHR47917:SF1">
    <property type="entry name" value="COENZYME F420:L-GLUTAMATE LIGASE"/>
    <property type="match status" value="1"/>
</dbReference>
<proteinExistence type="inferred from homology"/>
<dbReference type="Gene3D" id="3.30.1330.100">
    <property type="entry name" value="CofE-like"/>
    <property type="match status" value="1"/>
</dbReference>
<dbReference type="EMBL" id="CP023778">
    <property type="protein sequence ID" value="ATL70222.1"/>
    <property type="molecule type" value="Genomic_DNA"/>
</dbReference>
<evidence type="ECO:0000256" key="8">
    <source>
        <dbReference type="ARBA" id="ARBA00023211"/>
    </source>
</evidence>
<comment type="catalytic activity">
    <reaction evidence="10">
        <text>oxidized coenzyme F420-0 + GTP + L-glutamate = oxidized coenzyme F420-1 + GDP + phosphate + H(+)</text>
        <dbReference type="Rhea" id="RHEA:30555"/>
        <dbReference type="ChEBI" id="CHEBI:15378"/>
        <dbReference type="ChEBI" id="CHEBI:29985"/>
        <dbReference type="ChEBI" id="CHEBI:37565"/>
        <dbReference type="ChEBI" id="CHEBI:43474"/>
        <dbReference type="ChEBI" id="CHEBI:58189"/>
        <dbReference type="ChEBI" id="CHEBI:59907"/>
        <dbReference type="ChEBI" id="CHEBI:59920"/>
        <dbReference type="EC" id="6.3.2.31"/>
    </reaction>
</comment>
<comment type="function">
    <text evidence="10">Bifunctional enzyme that catalyzes the GTP-dependent successive addition of two or more gamma-linked L-glutamates to the L-lactyl phosphodiester of 7,8-didemethyl-8-hydroxy-5-deazariboflavin (F420-0) to form polyglutamated F420 derivatives, and the FMNH2-dependent reduction of dehydro-F420-0 to form F420-0.</text>
</comment>
<name>A0A291RSL8_9NOCA</name>
<dbReference type="Pfam" id="PF01996">
    <property type="entry name" value="F420_ligase"/>
    <property type="match status" value="1"/>
</dbReference>
<evidence type="ECO:0000256" key="10">
    <source>
        <dbReference type="HAMAP-Rule" id="MF_01259"/>
    </source>
</evidence>
<evidence type="ECO:0000256" key="1">
    <source>
        <dbReference type="ARBA" id="ARBA00022598"/>
    </source>
</evidence>
<evidence type="ECO:0000256" key="5">
    <source>
        <dbReference type="ARBA" id="ARBA00022958"/>
    </source>
</evidence>
<keyword evidence="8 10" id="KW-0464">Manganese</keyword>
<feature type="region of interest" description="Dehydro-coenzyme F420-0 reductase" evidence="10">
    <location>
        <begin position="318"/>
        <end position="521"/>
    </location>
</feature>
<evidence type="ECO:0000313" key="14">
    <source>
        <dbReference type="EMBL" id="ATL70222.1"/>
    </source>
</evidence>
<dbReference type="GO" id="GO:0005525">
    <property type="term" value="F:GTP binding"/>
    <property type="evidence" value="ECO:0007669"/>
    <property type="project" value="UniProtKB-KW"/>
</dbReference>
<feature type="region of interest" description="Coenzyme F420:L-glutamate ligase" evidence="10">
    <location>
        <begin position="1"/>
        <end position="317"/>
    </location>
</feature>
<evidence type="ECO:0000259" key="13">
    <source>
        <dbReference type="Pfam" id="PF01996"/>
    </source>
</evidence>
<feature type="binding site" evidence="10">
    <location>
        <begin position="333"/>
        <end position="337"/>
    </location>
    <ligand>
        <name>FMN</name>
        <dbReference type="ChEBI" id="CHEBI:58210"/>
    </ligand>
</feature>
<feature type="binding site" evidence="10">
    <location>
        <position position="185"/>
    </location>
    <ligand>
        <name>GTP</name>
        <dbReference type="ChEBI" id="CHEBI:37565"/>
    </ligand>
</feature>
<evidence type="ECO:0000256" key="9">
    <source>
        <dbReference type="ARBA" id="ARBA00023268"/>
    </source>
</evidence>
<feature type="binding site" evidence="10">
    <location>
        <position position="128"/>
    </location>
    <ligand>
        <name>GTP</name>
        <dbReference type="ChEBI" id="CHEBI:37565"/>
    </ligand>
</feature>
<gene>
    <name evidence="10" type="primary">fbiB</name>
    <name evidence="14" type="ORF">CRH09_32615</name>
</gene>
<dbReference type="AlphaFoldDB" id="A0A291RSL8"/>
<sequence length="521" mass="55729">MPVGDRRADLGRGGRPPLRRALGHRHSRRLAGAQQRHRRCARRGSTQRAIADDRPGRDRRHGARGPGSRGSEAVSTTDHAPGGELRIMPVPGLPEFRPGDDLAEHIAAQAPWLADGDVLVVTSKIVAKAEGRIVAAPTDPEERDTLRRELVRSEAVRVLAQKGRTLITENRIGIVQAASGVDGSNVEQGELVLLPAEPDASAKALRAGLAERLGVDVAVVITDTMGRAWRNGQTDTAIGSAGLRVLHDYAGAVDGQGNELHVTQVAVADELAAAADLVKGKLGGVPVAVVRGLSPHDDGSTAADLLRSGEEDLFWLGTAEAIELGRGQALLMRRSVRQFADAPVDPALIRAAVSEALTAPAPHHTRPVRLVWVRDRALRERLLTTMADRWRADLSGDGLPADRVERRIGRGRILFDAPEVIIPFCVPDGAHDYPDERRRAAEQTMFTVAVGAAVQGLLVALATRGIGSCWIGSTIFAPEITREVLGLEKEWTPLGAIAVGYPTEELTPRDPRDPGAALVEL</sequence>
<dbReference type="InterPro" id="IPR029479">
    <property type="entry name" value="Nitroreductase"/>
</dbReference>
<dbReference type="EC" id="1.3.8.17" evidence="10"/>
<dbReference type="HAMAP" id="MF_01259">
    <property type="entry name" value="F420_ligase_FbiB"/>
    <property type="match status" value="1"/>
</dbReference>
<keyword evidence="3 10" id="KW-0547">Nucleotide-binding</keyword>
<dbReference type="Pfam" id="PF00881">
    <property type="entry name" value="Nitroreductase"/>
    <property type="match status" value="1"/>
</dbReference>
<dbReference type="Gene3D" id="3.40.109.10">
    <property type="entry name" value="NADH Oxidase"/>
    <property type="match status" value="1"/>
</dbReference>